<dbReference type="EMBL" id="JBHTAP010000001">
    <property type="protein sequence ID" value="MFC7234348.1"/>
    <property type="molecule type" value="Genomic_DNA"/>
</dbReference>
<keyword evidence="3" id="KW-1185">Reference proteome</keyword>
<name>A0ABD5ZLL1_9EURY</name>
<dbReference type="GeneID" id="79266016"/>
<dbReference type="Proteomes" id="UP001596398">
    <property type="component" value="Unassembled WGS sequence"/>
</dbReference>
<evidence type="ECO:0000259" key="1">
    <source>
        <dbReference type="SMART" id="SM00933"/>
    </source>
</evidence>
<comment type="caution">
    <text evidence="2">The sequence shown here is derived from an EMBL/GenBank/DDBJ whole genome shotgun (WGS) entry which is preliminary data.</text>
</comment>
<accession>A0ABD5ZLL1</accession>
<dbReference type="SMART" id="SM00933">
    <property type="entry name" value="NurA"/>
    <property type="match status" value="1"/>
</dbReference>
<sequence>MTLDPVHFKAISRLARGVSRTVDEAEHRAFAETVWNEYLDPLYDDGEPVVEPLGEQARRRIDATEVALEADRFETRHGLDSGTINPTTFKNGLVVDVAQAAMSRVPSDLELHRGRTNVVAVHSNDVTVGLDGDWTMDDEGYVRQRLLHVPATDRSMTAVVHELALYLSEVTHATDNAEVVEDLLVMDGPIYPKGLLTWDRRDPELADLLAEDERPQGVIQAYVDLVENFVRREVPMVGFVKNPASRLVTRTVRDKEGNSPWLNDAAFFSQLLERAEVVDGERERETDALTYTNWFVSRGGTDGALASPDTLPGIERRLDHWNYEVTFAMVYDPRTDTVYRVEAPRHFTEDADLREDLLRQVLKGVAAERGPPEAVGKADSLAKIGARETTALREALETAFDSEIDADYNDDRWGAFVD</sequence>
<dbReference type="Pfam" id="PF09376">
    <property type="entry name" value="NurA"/>
    <property type="match status" value="1"/>
</dbReference>
<dbReference type="InterPro" id="IPR018977">
    <property type="entry name" value="NurA_domain"/>
</dbReference>
<reference evidence="2 3" key="1">
    <citation type="journal article" date="2019" name="Int. J. Syst. Evol. Microbiol.">
        <title>The Global Catalogue of Microorganisms (GCM) 10K type strain sequencing project: providing services to taxonomists for standard genome sequencing and annotation.</title>
        <authorList>
            <consortium name="The Broad Institute Genomics Platform"/>
            <consortium name="The Broad Institute Genome Sequencing Center for Infectious Disease"/>
            <person name="Wu L."/>
            <person name="Ma J."/>
        </authorList>
    </citation>
    <scope>NUCLEOTIDE SEQUENCE [LARGE SCALE GENOMIC DNA]</scope>
    <source>
        <strain evidence="2 3">DT85</strain>
    </source>
</reference>
<protein>
    <submittedName>
        <fullName evidence="2">DNA double-strand break repair nuclease NurA</fullName>
    </submittedName>
</protein>
<dbReference type="RefSeq" id="WP_276235349.1">
    <property type="nucleotide sequence ID" value="NZ_CP119802.1"/>
</dbReference>
<feature type="domain" description="NurA" evidence="1">
    <location>
        <begin position="74"/>
        <end position="384"/>
    </location>
</feature>
<evidence type="ECO:0000313" key="2">
    <source>
        <dbReference type="EMBL" id="MFC7234348.1"/>
    </source>
</evidence>
<gene>
    <name evidence="2" type="ORF">ACFQJ4_03360</name>
</gene>
<organism evidence="2 3">
    <name type="scientific">Halosegnis marinus</name>
    <dbReference type="NCBI Taxonomy" id="3034023"/>
    <lineage>
        <taxon>Archaea</taxon>
        <taxon>Methanobacteriati</taxon>
        <taxon>Methanobacteriota</taxon>
        <taxon>Stenosarchaea group</taxon>
        <taxon>Halobacteria</taxon>
        <taxon>Halobacteriales</taxon>
        <taxon>Natronomonadaceae</taxon>
        <taxon>Halosegnis</taxon>
    </lineage>
</organism>
<proteinExistence type="predicted"/>
<dbReference type="AlphaFoldDB" id="A0ABD5ZLL1"/>
<evidence type="ECO:0000313" key="3">
    <source>
        <dbReference type="Proteomes" id="UP001596398"/>
    </source>
</evidence>